<dbReference type="Gene3D" id="3.40.50.720">
    <property type="entry name" value="NAD(P)-binding Rossmann-like Domain"/>
    <property type="match status" value="1"/>
</dbReference>
<evidence type="ECO:0000313" key="2">
    <source>
        <dbReference type="Proteomes" id="UP000596311"/>
    </source>
</evidence>
<evidence type="ECO:0008006" key="3">
    <source>
        <dbReference type="Google" id="ProtNLM"/>
    </source>
</evidence>
<dbReference type="InterPro" id="IPR036291">
    <property type="entry name" value="NAD(P)-bd_dom_sf"/>
</dbReference>
<evidence type="ECO:0000313" key="1">
    <source>
        <dbReference type="EMBL" id="QRF00731.1"/>
    </source>
</evidence>
<dbReference type="SUPFAM" id="SSF51735">
    <property type="entry name" value="NAD(P)-binding Rossmann-fold domains"/>
    <property type="match status" value="1"/>
</dbReference>
<gene>
    <name evidence="1" type="ORF">G9U55_29600</name>
</gene>
<reference evidence="1 2" key="1">
    <citation type="submission" date="2020-03" db="EMBL/GenBank/DDBJ databases">
        <title>Genome mining and metabolic profiling illuminate the polycyclic tetramate macrolactams from Streptomyces koyangensis SCSIO 5802.</title>
        <authorList>
            <person name="Ding W."/>
        </authorList>
    </citation>
    <scope>NUCLEOTIDE SEQUENCE [LARGE SCALE GENOMIC DNA]</scope>
    <source>
        <strain evidence="1 2">SCSIO 5802</strain>
    </source>
</reference>
<organism evidence="1 2">
    <name type="scientific">Streptomyces koyangensis</name>
    <dbReference type="NCBI Taxonomy" id="188770"/>
    <lineage>
        <taxon>Bacteria</taxon>
        <taxon>Bacillati</taxon>
        <taxon>Actinomycetota</taxon>
        <taxon>Actinomycetes</taxon>
        <taxon>Kitasatosporales</taxon>
        <taxon>Streptomycetaceae</taxon>
        <taxon>Streptomyces</taxon>
        <taxon>Streptomyces aurantiacus group</taxon>
    </lineage>
</organism>
<sequence>MDTQVDLGDLPVDTSAPVLVTGATGYVASWIVKALLHQPTEAGAPDPQG</sequence>
<dbReference type="EMBL" id="CP049945">
    <property type="protein sequence ID" value="QRF00731.1"/>
    <property type="molecule type" value="Genomic_DNA"/>
</dbReference>
<accession>A0ABX7E7H4</accession>
<protein>
    <recommendedName>
        <fullName evidence="3">NAD-dependent epimerase/dehydratase family protein</fullName>
    </recommendedName>
</protein>
<name>A0ABX7E7H4_9ACTN</name>
<proteinExistence type="predicted"/>
<dbReference type="RefSeq" id="WP_203216402.1">
    <property type="nucleotide sequence ID" value="NZ_CP049945.1"/>
</dbReference>
<dbReference type="Proteomes" id="UP000596311">
    <property type="component" value="Chromosome"/>
</dbReference>
<keyword evidence="2" id="KW-1185">Reference proteome</keyword>